<dbReference type="Pfam" id="PF02922">
    <property type="entry name" value="CBM_48"/>
    <property type="match status" value="1"/>
</dbReference>
<dbReference type="InterPro" id="IPR013780">
    <property type="entry name" value="Glyco_hydro_b"/>
</dbReference>
<comment type="function">
    <text evidence="2 10">Catalyzes the formation of the alpha-1,6-glucosidic linkages in glycogen by scission of a 1,4-alpha-linked oligosaccharide from growing alpha-1,4-glucan chains and the subsequent attachment of the oligosaccharide to the alpha-1,6 position.</text>
</comment>
<dbReference type="InterPro" id="IPR006047">
    <property type="entry name" value="GH13_cat_dom"/>
</dbReference>
<feature type="domain" description="Glycosyl hydrolase family 13 catalytic" evidence="12">
    <location>
        <begin position="198"/>
        <end position="574"/>
    </location>
</feature>
<dbReference type="InterPro" id="IPR006048">
    <property type="entry name" value="A-amylase/branching_C"/>
</dbReference>
<dbReference type="NCBIfam" id="NF003811">
    <property type="entry name" value="PRK05402.1"/>
    <property type="match status" value="1"/>
</dbReference>
<dbReference type="PIRSF" id="PIRSF000463">
    <property type="entry name" value="GlgB"/>
    <property type="match status" value="1"/>
</dbReference>
<feature type="active site" description="Nucleophile" evidence="10 11">
    <location>
        <position position="354"/>
    </location>
</feature>
<dbReference type="Pfam" id="PF02806">
    <property type="entry name" value="Alpha-amylase_C"/>
    <property type="match status" value="1"/>
</dbReference>
<dbReference type="Proteomes" id="UP000319212">
    <property type="component" value="Unassembled WGS sequence"/>
</dbReference>
<keyword evidence="7 10" id="KW-0808">Transferase</keyword>
<proteinExistence type="inferred from homology"/>
<keyword evidence="8 10" id="KW-0320">Glycogen biosynthesis</keyword>
<sequence>MPARRSSCPTAQRALGSTRSTTCVGSNEWLASRRRNSPGRLRRRNSPVQIDHHRLSDQDVWLFREGTHAQMHQAMGCQMQPDGGASFAVWAPNASAVSVVADWNGWNDQTLKLEPRSDGSGIWEGFSPDATRGAVYKYRVFAQNGHSVDKADPFAFYAEHPPATGSRVWSLEYEWQDADWMATRGPKNALNAPMSVYELHAGSWQRQGGEMLDWRELGERLGDYMVDMGFTHVELMPVTEHPFYGSWGYQTTGYFAPTARYGTPQDFMAFVDHMHSRGIGVLLDWVPSHFPTDAHGLSVFDGTHLFEHEDPRQGFHPEWNSSIFNYGRNEVRSFLISSALFWLERYHLDGLRVDAVASMLYLDYARKQGEWIPNKDGGRENLEAIGFLRDLNRAVYREQPDTVSVAEESTAWPMVSRPTDMGGLGFGMKWNMGWMHDTLAYFAKDPIHRQHHHHQLTFSLVYAFNENFVLPLSHDEVVHGKGSLINKMPGDPWQQFANLRAMFGLMWAHPGKKLLFMGGEFGQRREWTHDGELEWWVTGQEGHGGLQHFVRELNRVYKAEPALYEVDFAPDGFEWVEADDARNSVFAFLRKPVDGAPVLVVCNLTPLPRTNYTLGVPLAGEWREIVNSDARDYGGAGWGNLGGTRTSPLPSHGRQHSLNLTLPPLSTLILKHEPHA</sequence>
<dbReference type="SMART" id="SM00642">
    <property type="entry name" value="Aamy"/>
    <property type="match status" value="1"/>
</dbReference>
<dbReference type="EC" id="2.4.1.18" evidence="10"/>
<dbReference type="GO" id="GO:0043169">
    <property type="term" value="F:cation binding"/>
    <property type="evidence" value="ECO:0007669"/>
    <property type="project" value="InterPro"/>
</dbReference>
<comment type="pathway">
    <text evidence="3 10">Glycan biosynthesis; glycogen biosynthesis.</text>
</comment>
<evidence type="ECO:0000259" key="12">
    <source>
        <dbReference type="SMART" id="SM00642"/>
    </source>
</evidence>
<dbReference type="HAMAP" id="MF_00685">
    <property type="entry name" value="GlgB"/>
    <property type="match status" value="1"/>
</dbReference>
<dbReference type="Pfam" id="PF00128">
    <property type="entry name" value="Alpha-amylase"/>
    <property type="match status" value="1"/>
</dbReference>
<comment type="subunit">
    <text evidence="10">Monomer.</text>
</comment>
<evidence type="ECO:0000256" key="10">
    <source>
        <dbReference type="HAMAP-Rule" id="MF_00685"/>
    </source>
</evidence>
<comment type="caution">
    <text evidence="13">The sequence shown here is derived from an EMBL/GenBank/DDBJ whole genome shotgun (WGS) entry which is preliminary data.</text>
</comment>
<keyword evidence="9 10" id="KW-0119">Carbohydrate metabolism</keyword>
<dbReference type="UniPathway" id="UPA00164"/>
<evidence type="ECO:0000256" key="4">
    <source>
        <dbReference type="ARBA" id="ARBA00009000"/>
    </source>
</evidence>
<dbReference type="SUPFAM" id="SSF81296">
    <property type="entry name" value="E set domains"/>
    <property type="match status" value="1"/>
</dbReference>
<dbReference type="CDD" id="cd02855">
    <property type="entry name" value="E_set_GBE_prok_N"/>
    <property type="match status" value="1"/>
</dbReference>
<dbReference type="AlphaFoldDB" id="A0A502DXV6"/>
<evidence type="ECO:0000256" key="3">
    <source>
        <dbReference type="ARBA" id="ARBA00004964"/>
    </source>
</evidence>
<dbReference type="InterPro" id="IPR006407">
    <property type="entry name" value="GlgB"/>
</dbReference>
<evidence type="ECO:0000256" key="11">
    <source>
        <dbReference type="PIRSR" id="PIRSR000463-1"/>
    </source>
</evidence>
<dbReference type="SUPFAM" id="SSF51011">
    <property type="entry name" value="Glycosyl hydrolase domain"/>
    <property type="match status" value="1"/>
</dbReference>
<dbReference type="GO" id="GO:0005978">
    <property type="term" value="P:glycogen biosynthetic process"/>
    <property type="evidence" value="ECO:0007669"/>
    <property type="project" value="UniProtKB-UniRule"/>
</dbReference>
<dbReference type="InterPro" id="IPR017853">
    <property type="entry name" value="GH"/>
</dbReference>
<dbReference type="InterPro" id="IPR037439">
    <property type="entry name" value="Branching_enzy"/>
</dbReference>
<evidence type="ECO:0000256" key="2">
    <source>
        <dbReference type="ARBA" id="ARBA00002953"/>
    </source>
</evidence>
<dbReference type="InterPro" id="IPR013783">
    <property type="entry name" value="Ig-like_fold"/>
</dbReference>
<dbReference type="OrthoDB" id="9800174at2"/>
<dbReference type="EMBL" id="RCZI01000001">
    <property type="protein sequence ID" value="TPG29944.1"/>
    <property type="molecule type" value="Genomic_DNA"/>
</dbReference>
<evidence type="ECO:0000256" key="9">
    <source>
        <dbReference type="ARBA" id="ARBA00023277"/>
    </source>
</evidence>
<dbReference type="CDD" id="cd11322">
    <property type="entry name" value="AmyAc_Glg_BE"/>
    <property type="match status" value="1"/>
</dbReference>
<keyword evidence="5 10" id="KW-0321">Glycogen metabolism</keyword>
<dbReference type="Gene3D" id="2.60.40.10">
    <property type="entry name" value="Immunoglobulins"/>
    <property type="match status" value="1"/>
</dbReference>
<dbReference type="FunFam" id="3.20.20.80:FF:000003">
    <property type="entry name" value="1,4-alpha-glucan branching enzyme GlgB"/>
    <property type="match status" value="1"/>
</dbReference>
<evidence type="ECO:0000256" key="8">
    <source>
        <dbReference type="ARBA" id="ARBA00023056"/>
    </source>
</evidence>
<evidence type="ECO:0000313" key="14">
    <source>
        <dbReference type="Proteomes" id="UP000319212"/>
    </source>
</evidence>
<dbReference type="InterPro" id="IPR004193">
    <property type="entry name" value="Glyco_hydro_13_N"/>
</dbReference>
<dbReference type="FunFam" id="2.60.40.1180:FF:000002">
    <property type="entry name" value="1,4-alpha-glucan branching enzyme GlgB"/>
    <property type="match status" value="1"/>
</dbReference>
<evidence type="ECO:0000256" key="6">
    <source>
        <dbReference type="ARBA" id="ARBA00022676"/>
    </source>
</evidence>
<protein>
    <recommendedName>
        <fullName evidence="10">1,4-alpha-glucan branching enzyme GlgB</fullName>
        <ecNumber evidence="10">2.4.1.18</ecNumber>
    </recommendedName>
    <alternativeName>
        <fullName evidence="10">1,4-alpha-D-glucan:1,4-alpha-D-glucan 6-glucosyl-transferase</fullName>
    </alternativeName>
    <alternativeName>
        <fullName evidence="10">Alpha-(1-&gt;4)-glucan branching enzyme</fullName>
    </alternativeName>
    <alternativeName>
        <fullName evidence="10">Glycogen branching enzyme</fullName>
        <shortName evidence="10">BE</shortName>
    </alternativeName>
</protein>
<dbReference type="PANTHER" id="PTHR43651:SF3">
    <property type="entry name" value="1,4-ALPHA-GLUCAN-BRANCHING ENZYME"/>
    <property type="match status" value="1"/>
</dbReference>
<dbReference type="SUPFAM" id="SSF51445">
    <property type="entry name" value="(Trans)glycosidases"/>
    <property type="match status" value="1"/>
</dbReference>
<gene>
    <name evidence="10 13" type="primary">glgB</name>
    <name evidence="13" type="ORF">EAH82_00060</name>
</gene>
<dbReference type="GO" id="GO:0003844">
    <property type="term" value="F:1,4-alpha-glucan branching enzyme activity"/>
    <property type="evidence" value="ECO:0007669"/>
    <property type="project" value="UniProtKB-UniRule"/>
</dbReference>
<keyword evidence="6 10" id="KW-0328">Glycosyltransferase</keyword>
<comment type="catalytic activity">
    <reaction evidence="1 10">
        <text>Transfers a segment of a (1-&gt;4)-alpha-D-glucan chain to a primary hydroxy group in a similar glucan chain.</text>
        <dbReference type="EC" id="2.4.1.18"/>
    </reaction>
</comment>
<evidence type="ECO:0000256" key="5">
    <source>
        <dbReference type="ARBA" id="ARBA00022600"/>
    </source>
</evidence>
<dbReference type="Gene3D" id="2.60.40.1180">
    <property type="entry name" value="Golgi alpha-mannosidase II"/>
    <property type="match status" value="1"/>
</dbReference>
<name>A0A502DXV6_9BURK</name>
<organism evidence="13 14">
    <name type="scientific">Variovorax guangxiensis</name>
    <dbReference type="NCBI Taxonomy" id="1775474"/>
    <lineage>
        <taxon>Bacteria</taxon>
        <taxon>Pseudomonadati</taxon>
        <taxon>Pseudomonadota</taxon>
        <taxon>Betaproteobacteria</taxon>
        <taxon>Burkholderiales</taxon>
        <taxon>Comamonadaceae</taxon>
        <taxon>Variovorax</taxon>
    </lineage>
</organism>
<dbReference type="InterPro" id="IPR044143">
    <property type="entry name" value="GlgB_N_E_set_prok"/>
</dbReference>
<reference evidence="13 14" key="1">
    <citation type="journal article" date="2019" name="Environ. Microbiol.">
        <title>Species interactions and distinct microbial communities in high Arctic permafrost affected cryosols are associated with the CH4 and CO2 gas fluxes.</title>
        <authorList>
            <person name="Altshuler I."/>
            <person name="Hamel J."/>
            <person name="Turney S."/>
            <person name="Magnuson E."/>
            <person name="Levesque R."/>
            <person name="Greer C."/>
            <person name="Whyte L.G."/>
        </authorList>
    </citation>
    <scope>NUCLEOTIDE SEQUENCE [LARGE SCALE GENOMIC DNA]</scope>
    <source>
        <strain evidence="13 14">S06.C</strain>
    </source>
</reference>
<dbReference type="NCBIfam" id="TIGR01515">
    <property type="entry name" value="branching_enzym"/>
    <property type="match status" value="1"/>
</dbReference>
<evidence type="ECO:0000256" key="7">
    <source>
        <dbReference type="ARBA" id="ARBA00022679"/>
    </source>
</evidence>
<evidence type="ECO:0000313" key="13">
    <source>
        <dbReference type="EMBL" id="TPG29944.1"/>
    </source>
</evidence>
<dbReference type="NCBIfam" id="NF008967">
    <property type="entry name" value="PRK12313.1"/>
    <property type="match status" value="1"/>
</dbReference>
<dbReference type="Gene3D" id="3.20.20.80">
    <property type="entry name" value="Glycosidases"/>
    <property type="match status" value="1"/>
</dbReference>
<dbReference type="InterPro" id="IPR014756">
    <property type="entry name" value="Ig_E-set"/>
</dbReference>
<feature type="active site" description="Proton donor" evidence="10 11">
    <location>
        <position position="407"/>
    </location>
</feature>
<dbReference type="PANTHER" id="PTHR43651">
    <property type="entry name" value="1,4-ALPHA-GLUCAN-BRANCHING ENZYME"/>
    <property type="match status" value="1"/>
</dbReference>
<comment type="similarity">
    <text evidence="4 10">Belongs to the glycosyl hydrolase 13 family. GlgB subfamily.</text>
</comment>
<dbReference type="GO" id="GO:0005829">
    <property type="term" value="C:cytosol"/>
    <property type="evidence" value="ECO:0007669"/>
    <property type="project" value="TreeGrafter"/>
</dbReference>
<dbReference type="GO" id="GO:0004553">
    <property type="term" value="F:hydrolase activity, hydrolyzing O-glycosyl compounds"/>
    <property type="evidence" value="ECO:0007669"/>
    <property type="project" value="InterPro"/>
</dbReference>
<evidence type="ECO:0000256" key="1">
    <source>
        <dbReference type="ARBA" id="ARBA00000826"/>
    </source>
</evidence>
<accession>A0A502DXV6</accession>